<dbReference type="EMBL" id="JACHHT010000002">
    <property type="protein sequence ID" value="MBB6521902.1"/>
    <property type="molecule type" value="Genomic_DNA"/>
</dbReference>
<feature type="chain" id="PRO_5030696531" description="Nuclear transport factor 2 family protein" evidence="1">
    <location>
        <begin position="27"/>
        <end position="149"/>
    </location>
</feature>
<evidence type="ECO:0000256" key="1">
    <source>
        <dbReference type="SAM" id="SignalP"/>
    </source>
</evidence>
<evidence type="ECO:0000313" key="2">
    <source>
        <dbReference type="EMBL" id="MBB6521902.1"/>
    </source>
</evidence>
<reference evidence="2 3" key="1">
    <citation type="submission" date="2020-08" db="EMBL/GenBank/DDBJ databases">
        <title>Genomic Encyclopedia of Type Strains, Phase IV (KMG-IV): sequencing the most valuable type-strain genomes for metagenomic binning, comparative biology and taxonomic classification.</title>
        <authorList>
            <person name="Goeker M."/>
        </authorList>
    </citation>
    <scope>NUCLEOTIDE SEQUENCE [LARGE SCALE GENOMIC DNA]</scope>
    <source>
        <strain evidence="2 3">DSM 22368</strain>
    </source>
</reference>
<comment type="caution">
    <text evidence="2">The sequence shown here is derived from an EMBL/GenBank/DDBJ whole genome shotgun (WGS) entry which is preliminary data.</text>
</comment>
<organism evidence="2 3">
    <name type="scientific">Pseudoteredinibacter isoporae</name>
    <dbReference type="NCBI Taxonomy" id="570281"/>
    <lineage>
        <taxon>Bacteria</taxon>
        <taxon>Pseudomonadati</taxon>
        <taxon>Pseudomonadota</taxon>
        <taxon>Gammaproteobacteria</taxon>
        <taxon>Cellvibrionales</taxon>
        <taxon>Cellvibrionaceae</taxon>
        <taxon>Pseudoteredinibacter</taxon>
    </lineage>
</organism>
<dbReference type="SUPFAM" id="SSF54427">
    <property type="entry name" value="NTF2-like"/>
    <property type="match status" value="1"/>
</dbReference>
<name>A0A7X0JTK6_9GAMM</name>
<dbReference type="Proteomes" id="UP000528457">
    <property type="component" value="Unassembled WGS sequence"/>
</dbReference>
<gene>
    <name evidence="2" type="ORF">HNR48_002187</name>
</gene>
<dbReference type="Gene3D" id="3.10.450.50">
    <property type="match status" value="1"/>
</dbReference>
<dbReference type="AlphaFoldDB" id="A0A7X0JTK6"/>
<dbReference type="Pfam" id="PF12893">
    <property type="entry name" value="Lumazine_bd_2"/>
    <property type="match status" value="1"/>
</dbReference>
<accession>A0A7X0JTK6</accession>
<evidence type="ECO:0008006" key="4">
    <source>
        <dbReference type="Google" id="ProtNLM"/>
    </source>
</evidence>
<feature type="signal peptide" evidence="1">
    <location>
        <begin position="1"/>
        <end position="26"/>
    </location>
</feature>
<dbReference type="InterPro" id="IPR032710">
    <property type="entry name" value="NTF2-like_dom_sf"/>
</dbReference>
<evidence type="ECO:0000313" key="3">
    <source>
        <dbReference type="Proteomes" id="UP000528457"/>
    </source>
</evidence>
<keyword evidence="3" id="KW-1185">Reference proteome</keyword>
<protein>
    <recommendedName>
        <fullName evidence="4">Nuclear transport factor 2 family protein</fullName>
    </recommendedName>
</protein>
<sequence length="149" mass="16727">MKNKPLFTTVWICLLLGMASFTPAQADSNNSDRLHILKLMDQYTKGTFEGDRELLSACFHKDATMNGYLMGKLLMASPHLFIEDMVKNPVKNSGSKYQHEIKHISIQGNVASVILEESGFPGSTRFSNFFHLINDGNGWKIISKTFSSH</sequence>
<keyword evidence="1" id="KW-0732">Signal</keyword>
<dbReference type="RefSeq" id="WP_166847251.1">
    <property type="nucleotide sequence ID" value="NZ_JAAONY010000002.1"/>
</dbReference>
<dbReference type="InterPro" id="IPR039437">
    <property type="entry name" value="FrzH/put_lumazine-bd"/>
</dbReference>
<proteinExistence type="predicted"/>
<dbReference type="InParanoid" id="A0A7X0JTK6"/>